<dbReference type="PROSITE" id="PS01013">
    <property type="entry name" value="OSBP"/>
    <property type="match status" value="1"/>
</dbReference>
<dbReference type="SUPFAM" id="SSF144000">
    <property type="entry name" value="Oxysterol-binding protein-like"/>
    <property type="match status" value="1"/>
</dbReference>
<dbReference type="PANTHER" id="PTHR10972:SF102">
    <property type="entry name" value="OXYSTEROL-BINDING PROTEIN"/>
    <property type="match status" value="1"/>
</dbReference>
<evidence type="ECO:0000256" key="1">
    <source>
        <dbReference type="ARBA" id="ARBA00008842"/>
    </source>
</evidence>
<keyword evidence="4" id="KW-1185">Reference proteome</keyword>
<dbReference type="Pfam" id="PF01237">
    <property type="entry name" value="Oxysterol_BP"/>
    <property type="match status" value="1"/>
</dbReference>
<dbReference type="GO" id="GO:0016020">
    <property type="term" value="C:membrane"/>
    <property type="evidence" value="ECO:0007669"/>
    <property type="project" value="TreeGrafter"/>
</dbReference>
<reference evidence="3" key="2">
    <citation type="journal article" date="2016" name="Fungal Biol.">
        <title>Ochratoxin A production by Penicillium thymicola.</title>
        <authorList>
            <person name="Nguyen H.D.T."/>
            <person name="McMullin D.R."/>
            <person name="Ponomareva E."/>
            <person name="Riley R."/>
            <person name="Pomraning K.R."/>
            <person name="Baker S.E."/>
            <person name="Seifert K.A."/>
        </authorList>
    </citation>
    <scope>NUCLEOTIDE SEQUENCE</scope>
    <source>
        <strain evidence="3">DAOM 180753</strain>
    </source>
</reference>
<reference evidence="3" key="1">
    <citation type="submission" date="2015-06" db="EMBL/GenBank/DDBJ databases">
        <authorList>
            <person name="Nguyen H."/>
        </authorList>
    </citation>
    <scope>NUCLEOTIDE SEQUENCE</scope>
    <source>
        <strain evidence="3">DAOM 180753</strain>
    </source>
</reference>
<dbReference type="AlphaFoldDB" id="A0AAI9TNY8"/>
<name>A0AAI9TNY8_PENTH</name>
<dbReference type="Gene3D" id="1.10.287.2720">
    <property type="match status" value="1"/>
</dbReference>
<comment type="similarity">
    <text evidence="1 2">Belongs to the OSBP family.</text>
</comment>
<dbReference type="InterPro" id="IPR018494">
    <property type="entry name" value="Oxysterol-bd_CS"/>
</dbReference>
<dbReference type="InterPro" id="IPR000648">
    <property type="entry name" value="Oxysterol-bd"/>
</dbReference>
<evidence type="ECO:0000313" key="4">
    <source>
        <dbReference type="Proteomes" id="UP001227192"/>
    </source>
</evidence>
<evidence type="ECO:0000256" key="2">
    <source>
        <dbReference type="RuleBase" id="RU003844"/>
    </source>
</evidence>
<dbReference type="GO" id="GO:0005829">
    <property type="term" value="C:cytosol"/>
    <property type="evidence" value="ECO:0007669"/>
    <property type="project" value="TreeGrafter"/>
</dbReference>
<dbReference type="Proteomes" id="UP001227192">
    <property type="component" value="Unassembled WGS sequence"/>
</dbReference>
<dbReference type="PANTHER" id="PTHR10972">
    <property type="entry name" value="OXYSTEROL-BINDING PROTEIN-RELATED"/>
    <property type="match status" value="1"/>
</dbReference>
<organism evidence="3 4">
    <name type="scientific">Penicillium thymicola</name>
    <dbReference type="NCBI Taxonomy" id="293382"/>
    <lineage>
        <taxon>Eukaryota</taxon>
        <taxon>Fungi</taxon>
        <taxon>Dikarya</taxon>
        <taxon>Ascomycota</taxon>
        <taxon>Pezizomycotina</taxon>
        <taxon>Eurotiomycetes</taxon>
        <taxon>Eurotiomycetidae</taxon>
        <taxon>Eurotiales</taxon>
        <taxon>Aspergillaceae</taxon>
        <taxon>Penicillium</taxon>
    </lineage>
</organism>
<comment type="caution">
    <text evidence="3">The sequence shown here is derived from an EMBL/GenBank/DDBJ whole genome shotgun (WGS) entry which is preliminary data.</text>
</comment>
<dbReference type="GO" id="GO:0032541">
    <property type="term" value="C:cortical endoplasmic reticulum"/>
    <property type="evidence" value="ECO:0007669"/>
    <property type="project" value="TreeGrafter"/>
</dbReference>
<evidence type="ECO:0000313" key="3">
    <source>
        <dbReference type="EMBL" id="KAJ9490658.1"/>
    </source>
</evidence>
<gene>
    <name evidence="3" type="ORF">VN97_g2577</name>
</gene>
<proteinExistence type="inferred from homology"/>
<dbReference type="FunFam" id="1.10.287.2720:FF:000001">
    <property type="entry name" value="Oxysterol-binding OBPalpha"/>
    <property type="match status" value="1"/>
</dbReference>
<dbReference type="InterPro" id="IPR037239">
    <property type="entry name" value="OSBP_sf"/>
</dbReference>
<protein>
    <recommendedName>
        <fullName evidence="5">Oxysterol-binding protein</fullName>
    </recommendedName>
</protein>
<sequence>MPVPHLRRTSQASEFVFPLFLSHCRSSMEDSPPSGEDELVEPDQGNVLSHIISQLRPGADLSRVVLPTFILEPRSMLERITNFMAHPETLLPMSTIEDPVERFISVVKFYLSGWHIKPPGVKKPLNPILGETFTCYWDYPDETRAYYISEQTSHHPPKSSYFFAAPEHKIRIDGTLKPRSKVKDIF</sequence>
<dbReference type="EMBL" id="LACB01000051">
    <property type="protein sequence ID" value="KAJ9490658.1"/>
    <property type="molecule type" value="Genomic_DNA"/>
</dbReference>
<evidence type="ECO:0008006" key="5">
    <source>
        <dbReference type="Google" id="ProtNLM"/>
    </source>
</evidence>
<accession>A0AAI9TNY8</accession>
<dbReference type="GO" id="GO:0032934">
    <property type="term" value="F:sterol binding"/>
    <property type="evidence" value="ECO:0007669"/>
    <property type="project" value="TreeGrafter"/>
</dbReference>
<dbReference type="Gene3D" id="2.40.160.120">
    <property type="match status" value="1"/>
</dbReference>